<name>A0A6S6WFH7_9PLEO</name>
<evidence type="ECO:0000313" key="3">
    <source>
        <dbReference type="Proteomes" id="UP000472372"/>
    </source>
</evidence>
<proteinExistence type="predicted"/>
<organism evidence="2 3">
    <name type="scientific">Pyrenophora teres f. teres</name>
    <dbReference type="NCBI Taxonomy" id="97479"/>
    <lineage>
        <taxon>Eukaryota</taxon>
        <taxon>Fungi</taxon>
        <taxon>Dikarya</taxon>
        <taxon>Ascomycota</taxon>
        <taxon>Pezizomycotina</taxon>
        <taxon>Dothideomycetes</taxon>
        <taxon>Pleosporomycetidae</taxon>
        <taxon>Pleosporales</taxon>
        <taxon>Pleosporineae</taxon>
        <taxon>Pleosporaceae</taxon>
        <taxon>Pyrenophora</taxon>
    </lineage>
</organism>
<protein>
    <submittedName>
        <fullName evidence="2">Uncharacterized protein</fullName>
    </submittedName>
</protein>
<feature type="region of interest" description="Disordered" evidence="1">
    <location>
        <begin position="67"/>
        <end position="104"/>
    </location>
</feature>
<dbReference type="Proteomes" id="UP000472372">
    <property type="component" value="Chromosome 8"/>
</dbReference>
<accession>A0A6S6WFH7</accession>
<evidence type="ECO:0000313" key="2">
    <source>
        <dbReference type="EMBL" id="CAE7201230.1"/>
    </source>
</evidence>
<reference evidence="2" key="1">
    <citation type="submission" date="2021-02" db="EMBL/GenBank/DDBJ databases">
        <authorList>
            <person name="Syme A R."/>
            <person name="Syme A R."/>
            <person name="Moolhuijzen P."/>
        </authorList>
    </citation>
    <scope>NUCLEOTIDE SEQUENCE</scope>
    <source>
        <strain evidence="2">W1-1</strain>
    </source>
</reference>
<dbReference type="EMBL" id="HG992984">
    <property type="protein sequence ID" value="CAE7201230.1"/>
    <property type="molecule type" value="Genomic_DNA"/>
</dbReference>
<evidence type="ECO:0000256" key="1">
    <source>
        <dbReference type="SAM" id="MobiDB-lite"/>
    </source>
</evidence>
<feature type="compositionally biased region" description="Acidic residues" evidence="1">
    <location>
        <begin position="76"/>
        <end position="85"/>
    </location>
</feature>
<feature type="compositionally biased region" description="Basic and acidic residues" evidence="1">
    <location>
        <begin position="86"/>
        <end position="98"/>
    </location>
</feature>
<sequence>MSVADYIEILKKIERDTASRGEWCQLSKRMIFALPERLYRQYPLDLQEVAPEQRIVRGTLWTDTFPNLECSSSDSSDSEGSEGDNDDMKNDLEQHADNRSFPSLPHGPLAIVPSGVEHEVLAFIATMRICQTPWIHECPRLLWPKRKDTPFEPRTDRVRIDAFQALKNFTQTPFGNGMSGLRSETRFDLSAKKVGIDGELIKVDSWRLAEGAQYRLDYKTGQYNMDDFDIYDDRDGQLEIYGPKAVDDMDTDDEIMEDQDMEDMVF</sequence>
<dbReference type="AlphaFoldDB" id="A0A6S6WFH7"/>
<gene>
    <name evidence="2" type="ORF">PTTW11_08807</name>
</gene>